<dbReference type="InterPro" id="IPR052184">
    <property type="entry name" value="SDR_enzymes"/>
</dbReference>
<accession>A0A6V3TAX6</accession>
<dbReference type="InterPro" id="IPR036291">
    <property type="entry name" value="NAD(P)-bd_dom_sf"/>
</dbReference>
<dbReference type="PANTHER" id="PTHR45458">
    <property type="entry name" value="SHORT-CHAIN DEHYDROGENASE/REDUCTASE SDR"/>
    <property type="match status" value="1"/>
</dbReference>
<dbReference type="SUPFAM" id="SSF51735">
    <property type="entry name" value="NAD(P)-binding Rossmann-fold domains"/>
    <property type="match status" value="1"/>
</dbReference>
<dbReference type="GO" id="GO:0016616">
    <property type="term" value="F:oxidoreductase activity, acting on the CH-OH group of donors, NAD or NADP as acceptor"/>
    <property type="evidence" value="ECO:0007669"/>
    <property type="project" value="TreeGrafter"/>
</dbReference>
<dbReference type="AlphaFoldDB" id="A0A6V3TAX6"/>
<dbReference type="PANTHER" id="PTHR45458:SF2">
    <property type="entry name" value="OXIDOREDUCTASE, SHORT CHAIN DEHYDROGENASE_REDUCTASE FAMILY SUPERFAMILY (AFU_ORTHOLOGUE AFUA_3G13450)"/>
    <property type="match status" value="1"/>
</dbReference>
<name>A0A6V3TAX6_9EUKA</name>
<organism evidence="2">
    <name type="scientific">Lotharella globosa</name>
    <dbReference type="NCBI Taxonomy" id="91324"/>
    <lineage>
        <taxon>Eukaryota</taxon>
        <taxon>Sar</taxon>
        <taxon>Rhizaria</taxon>
        <taxon>Cercozoa</taxon>
        <taxon>Chlorarachniophyceae</taxon>
        <taxon>Lotharella</taxon>
    </lineage>
</organism>
<feature type="region of interest" description="Disordered" evidence="1">
    <location>
        <begin position="1"/>
        <end position="36"/>
    </location>
</feature>
<dbReference type="InterPro" id="IPR002347">
    <property type="entry name" value="SDR_fam"/>
</dbReference>
<evidence type="ECO:0000313" key="3">
    <source>
        <dbReference type="EMBL" id="CAE0680246.1"/>
    </source>
</evidence>
<gene>
    <name evidence="2" type="ORF">LGLO00237_LOCUS32031</name>
    <name evidence="3" type="ORF">LGLO00237_LOCUS32032</name>
</gene>
<proteinExistence type="predicted"/>
<reference evidence="2" key="1">
    <citation type="submission" date="2021-01" db="EMBL/GenBank/DDBJ databases">
        <authorList>
            <person name="Corre E."/>
            <person name="Pelletier E."/>
            <person name="Niang G."/>
            <person name="Scheremetjew M."/>
            <person name="Finn R."/>
            <person name="Kale V."/>
            <person name="Holt S."/>
            <person name="Cochrane G."/>
            <person name="Meng A."/>
            <person name="Brown T."/>
            <person name="Cohen L."/>
        </authorList>
    </citation>
    <scope>NUCLEOTIDE SEQUENCE</scope>
    <source>
        <strain evidence="2">CCCM811</strain>
    </source>
</reference>
<evidence type="ECO:0000313" key="2">
    <source>
        <dbReference type="EMBL" id="CAE0680245.1"/>
    </source>
</evidence>
<evidence type="ECO:0000256" key="1">
    <source>
        <dbReference type="SAM" id="MobiDB-lite"/>
    </source>
</evidence>
<evidence type="ECO:0008006" key="4">
    <source>
        <dbReference type="Google" id="ProtNLM"/>
    </source>
</evidence>
<dbReference type="Pfam" id="PF00106">
    <property type="entry name" value="adh_short"/>
    <property type="match status" value="1"/>
</dbReference>
<dbReference type="EMBL" id="HBIV01045698">
    <property type="protein sequence ID" value="CAE0680246.1"/>
    <property type="molecule type" value="Transcribed_RNA"/>
</dbReference>
<sequence>MFQKFKKAMNSTGTKMKHTGNMLKSQASGVSDPDKKKRFETYKGSKNERYLHVETVFKGAEYKGKIVLVVGGGHGIGPDLVRTLHEHHAAVMTTVPEDFKIKFPHGVQVLSGIDPANAADAQKITKALEWRNVDVVIVNEPATKPSPNAVTCGINAKAAHQMFDAHALAPVNVISALVSTGSLKTGSKVVNINNQDASITWRKVQGEAPFDYGYHMARCAANMAMQLLSVELKEMGITVVSVHPGFNKTELTAHEEDNYDEEGAVDPDIGAMRTLHEINRLNPKKNGKFINVEDGLNIPW</sequence>
<protein>
    <recommendedName>
        <fullName evidence="4">Short-chain dehydrogenase</fullName>
    </recommendedName>
</protein>
<dbReference type="EMBL" id="HBIV01045697">
    <property type="protein sequence ID" value="CAE0680245.1"/>
    <property type="molecule type" value="Transcribed_RNA"/>
</dbReference>
<dbReference type="PRINTS" id="PR00081">
    <property type="entry name" value="GDHRDH"/>
</dbReference>
<dbReference type="Gene3D" id="3.40.50.720">
    <property type="entry name" value="NAD(P)-binding Rossmann-like Domain"/>
    <property type="match status" value="1"/>
</dbReference>